<reference evidence="5" key="1">
    <citation type="submission" date="2018-11" db="EMBL/GenBank/DDBJ databases">
        <title>Chitinophaga lutea sp.nov., isolate from arsenic contaminated soil.</title>
        <authorList>
            <person name="Zong Y."/>
        </authorList>
    </citation>
    <scope>NUCLEOTIDE SEQUENCE [LARGE SCALE GENOMIC DNA]</scope>
    <source>
        <strain evidence="5">YLT18</strain>
    </source>
</reference>
<dbReference type="InterPro" id="IPR006860">
    <property type="entry name" value="FecR"/>
</dbReference>
<comment type="caution">
    <text evidence="4">The sequence shown here is derived from an EMBL/GenBank/DDBJ whole genome shotgun (WGS) entry which is preliminary data.</text>
</comment>
<evidence type="ECO:0000313" key="4">
    <source>
        <dbReference type="EMBL" id="RPD42864.1"/>
    </source>
</evidence>
<evidence type="ECO:0000259" key="3">
    <source>
        <dbReference type="Pfam" id="PF16344"/>
    </source>
</evidence>
<dbReference type="PIRSF" id="PIRSF018266">
    <property type="entry name" value="FecR"/>
    <property type="match status" value="1"/>
</dbReference>
<keyword evidence="1" id="KW-1133">Transmembrane helix</keyword>
<dbReference type="OrthoDB" id="1523735at2"/>
<gene>
    <name evidence="4" type="ORF">EG028_00770</name>
</gene>
<dbReference type="Proteomes" id="UP000279089">
    <property type="component" value="Unassembled WGS sequence"/>
</dbReference>
<dbReference type="InterPro" id="IPR012373">
    <property type="entry name" value="Ferrdict_sens_TM"/>
</dbReference>
<dbReference type="PANTHER" id="PTHR30273">
    <property type="entry name" value="PERIPLASMIC SIGNAL SENSOR AND SIGMA FACTOR ACTIVATOR FECR-RELATED"/>
    <property type="match status" value="1"/>
</dbReference>
<evidence type="ECO:0000256" key="1">
    <source>
        <dbReference type="SAM" id="Phobius"/>
    </source>
</evidence>
<proteinExistence type="predicted"/>
<dbReference type="PANTHER" id="PTHR30273:SF2">
    <property type="entry name" value="PROTEIN FECR"/>
    <property type="match status" value="1"/>
</dbReference>
<feature type="domain" description="FecR protein" evidence="2">
    <location>
        <begin position="136"/>
        <end position="227"/>
    </location>
</feature>
<dbReference type="EMBL" id="RMBX01000001">
    <property type="protein sequence ID" value="RPD42864.1"/>
    <property type="molecule type" value="Genomic_DNA"/>
</dbReference>
<keyword evidence="5" id="KW-1185">Reference proteome</keyword>
<dbReference type="AlphaFoldDB" id="A0A3N4MFX9"/>
<organism evidence="4 5">
    <name type="scientific">Chitinophaga barathri</name>
    <dbReference type="NCBI Taxonomy" id="1647451"/>
    <lineage>
        <taxon>Bacteria</taxon>
        <taxon>Pseudomonadati</taxon>
        <taxon>Bacteroidota</taxon>
        <taxon>Chitinophagia</taxon>
        <taxon>Chitinophagales</taxon>
        <taxon>Chitinophagaceae</taxon>
        <taxon>Chitinophaga</taxon>
    </lineage>
</organism>
<evidence type="ECO:0000313" key="5">
    <source>
        <dbReference type="Proteomes" id="UP000279089"/>
    </source>
</evidence>
<accession>A0A3N4MFX9</accession>
<feature type="transmembrane region" description="Helical" evidence="1">
    <location>
        <begin position="100"/>
        <end position="120"/>
    </location>
</feature>
<dbReference type="Gene3D" id="2.60.120.1440">
    <property type="match status" value="1"/>
</dbReference>
<keyword evidence="1" id="KW-0472">Membrane</keyword>
<dbReference type="InterPro" id="IPR032508">
    <property type="entry name" value="FecR_C"/>
</dbReference>
<dbReference type="Pfam" id="PF04773">
    <property type="entry name" value="FecR"/>
    <property type="match status" value="1"/>
</dbReference>
<dbReference type="Pfam" id="PF16344">
    <property type="entry name" value="FecR_C"/>
    <property type="match status" value="1"/>
</dbReference>
<keyword evidence="1" id="KW-0812">Transmembrane</keyword>
<feature type="domain" description="Protein FecR C-terminal" evidence="3">
    <location>
        <begin position="295"/>
        <end position="359"/>
    </location>
</feature>
<sequence>MKEQLERVYILMARKVAGEISAKELAELETLLTQHPGLQYTFSMTSELAPLPRPESPATADELARKTRGQHKLDELLSKEEPAMNDYNPLQNQPRRIFRLPVWAVAASAILLAGIGVLIAKRNTNTPSGLVETAHGNSKTEVRLPDGTVVTLNAGSRLRYDSAALLAGTREVSLEGEGFFNVKADPQHPFIIKTGKVDIKVLGTTFNLKAYPGDKQVETYLYTGKVEVTYKHLNKDKAVVLHPKERLVINLPALEQVSAAAPDKQVKDIVRLVTPKAEELQTDSIAAPGWMQGRLEFEDVTFEQLANDLERRYNIKIDIRNEQLRKERFTGSFNQKPLPDILQALRYTLQFTYNINESQHQVEIW</sequence>
<dbReference type="GO" id="GO:0016989">
    <property type="term" value="F:sigma factor antagonist activity"/>
    <property type="evidence" value="ECO:0007669"/>
    <property type="project" value="TreeGrafter"/>
</dbReference>
<protein>
    <submittedName>
        <fullName evidence="4">DUF4974 domain-containing protein</fullName>
    </submittedName>
</protein>
<name>A0A3N4MFX9_9BACT</name>
<dbReference type="Gene3D" id="3.55.50.30">
    <property type="match status" value="1"/>
</dbReference>
<evidence type="ECO:0000259" key="2">
    <source>
        <dbReference type="Pfam" id="PF04773"/>
    </source>
</evidence>
<dbReference type="RefSeq" id="WP_120514138.1">
    <property type="nucleotide sequence ID" value="NZ_QXZY01000001.1"/>
</dbReference>